<sequence length="405" mass="43423">MSDAATAETPVTLVVKSVYERNLSLELKMEGSSTILQVKERIQQELPSAALPKHQRLIFGGKICDDGQSLAQVLKRMDPNETYTFHLLVSQPNKPTTTPAAQPATAPPTQAPVAPPPVATPSTQYGPTVFVPASPHTNQPHDPITPAPTATPPHAAGSYSTPQVSPLQTMHLQHYLAQQELMLSMQIQYLRHIQQFQHMHGIHFNPDIPSTYSVTPPPPAQFPTFHFAALRVPTVAATNGGADVHAAPAAPRFQALRAVLSLLDITLALKMCVMVYIIGQDLPPPRSYVLLGLAVVMYLFMTGILLKIYDILKGNPHIDRAPPAGDGENNGDLFNQLNEAAANAPPGRPIVTIATDGGVLRDIQSFAVGLVLSLFPSWRPLPSAPTNVPNNAAAADFPVAVDAQG</sequence>
<dbReference type="InterPro" id="IPR029071">
    <property type="entry name" value="Ubiquitin-like_domsf"/>
</dbReference>
<dbReference type="STRING" id="157072.A0A024UEH2"/>
<dbReference type="EMBL" id="KI913958">
    <property type="protein sequence ID" value="ETW04282.1"/>
    <property type="molecule type" value="Genomic_DNA"/>
</dbReference>
<feature type="domain" description="Ubiquitin-like" evidence="7">
    <location>
        <begin position="11"/>
        <end position="72"/>
    </location>
</feature>
<dbReference type="RefSeq" id="XP_008867238.1">
    <property type="nucleotide sequence ID" value="XM_008869016.1"/>
</dbReference>
<dbReference type="GO" id="GO:0016020">
    <property type="term" value="C:membrane"/>
    <property type="evidence" value="ECO:0007669"/>
    <property type="project" value="UniProtKB-SubCell"/>
</dbReference>
<dbReference type="InterPro" id="IPR039751">
    <property type="entry name" value="HERPUD1/2"/>
</dbReference>
<dbReference type="Pfam" id="PF00240">
    <property type="entry name" value="ubiquitin"/>
    <property type="match status" value="1"/>
</dbReference>
<evidence type="ECO:0000256" key="6">
    <source>
        <dbReference type="SAM" id="Phobius"/>
    </source>
</evidence>
<keyword evidence="3 6" id="KW-1133">Transmembrane helix</keyword>
<evidence type="ECO:0000256" key="1">
    <source>
        <dbReference type="ARBA" id="ARBA00004370"/>
    </source>
</evidence>
<dbReference type="PROSITE" id="PS50053">
    <property type="entry name" value="UBIQUITIN_2"/>
    <property type="match status" value="1"/>
</dbReference>
<reference evidence="8" key="1">
    <citation type="submission" date="2013-12" db="EMBL/GenBank/DDBJ databases">
        <title>The Genome Sequence of Aphanomyces invadans NJM9701.</title>
        <authorList>
            <consortium name="The Broad Institute Genomics Platform"/>
            <person name="Russ C."/>
            <person name="Tyler B."/>
            <person name="van West P."/>
            <person name="Dieguez-Uribeondo J."/>
            <person name="Young S.K."/>
            <person name="Zeng Q."/>
            <person name="Gargeya S."/>
            <person name="Fitzgerald M."/>
            <person name="Abouelleil A."/>
            <person name="Alvarado L."/>
            <person name="Chapman S.B."/>
            <person name="Gainer-Dewar J."/>
            <person name="Goldberg J."/>
            <person name="Griggs A."/>
            <person name="Gujja S."/>
            <person name="Hansen M."/>
            <person name="Howarth C."/>
            <person name="Imamovic A."/>
            <person name="Ireland A."/>
            <person name="Larimer J."/>
            <person name="McCowan C."/>
            <person name="Murphy C."/>
            <person name="Pearson M."/>
            <person name="Poon T.W."/>
            <person name="Priest M."/>
            <person name="Roberts A."/>
            <person name="Saif S."/>
            <person name="Shea T."/>
            <person name="Sykes S."/>
            <person name="Wortman J."/>
            <person name="Nusbaum C."/>
            <person name="Birren B."/>
        </authorList>
    </citation>
    <scope>NUCLEOTIDE SEQUENCE [LARGE SCALE GENOMIC DNA]</scope>
    <source>
        <strain evidence="8">NJM9701</strain>
    </source>
</reference>
<dbReference type="AlphaFoldDB" id="A0A024UEH2"/>
<feature type="compositionally biased region" description="Pro residues" evidence="5">
    <location>
        <begin position="105"/>
        <end position="119"/>
    </location>
</feature>
<dbReference type="PANTHER" id="PTHR12943">
    <property type="entry name" value="HOMOCYSTEINE-RESPONSIVE ENDOPLASMIC RETICULUM-RESIDENT UNIQUITIN-LIKE DOMAIN HERPUD PROTEIN FAMILY MEMBER"/>
    <property type="match status" value="1"/>
</dbReference>
<gene>
    <name evidence="8" type="ORF">H310_04603</name>
</gene>
<evidence type="ECO:0000259" key="7">
    <source>
        <dbReference type="PROSITE" id="PS50053"/>
    </source>
</evidence>
<protein>
    <recommendedName>
        <fullName evidence="7">Ubiquitin-like domain-containing protein</fullName>
    </recommendedName>
</protein>
<feature type="compositionally biased region" description="Low complexity" evidence="5">
    <location>
        <begin position="95"/>
        <end position="104"/>
    </location>
</feature>
<comment type="subcellular location">
    <subcellularLocation>
        <location evidence="1">Membrane</location>
    </subcellularLocation>
</comment>
<dbReference type="OrthoDB" id="21589at2759"/>
<evidence type="ECO:0000313" key="8">
    <source>
        <dbReference type="EMBL" id="ETW04282.1"/>
    </source>
</evidence>
<feature type="transmembrane region" description="Helical" evidence="6">
    <location>
        <begin position="290"/>
        <end position="309"/>
    </location>
</feature>
<dbReference type="SUPFAM" id="SSF54236">
    <property type="entry name" value="Ubiquitin-like"/>
    <property type="match status" value="1"/>
</dbReference>
<feature type="region of interest" description="Disordered" evidence="5">
    <location>
        <begin position="91"/>
        <end position="163"/>
    </location>
</feature>
<dbReference type="InterPro" id="IPR000626">
    <property type="entry name" value="Ubiquitin-like_dom"/>
</dbReference>
<organism evidence="8">
    <name type="scientific">Aphanomyces invadans</name>
    <dbReference type="NCBI Taxonomy" id="157072"/>
    <lineage>
        <taxon>Eukaryota</taxon>
        <taxon>Sar</taxon>
        <taxon>Stramenopiles</taxon>
        <taxon>Oomycota</taxon>
        <taxon>Saprolegniomycetes</taxon>
        <taxon>Saprolegniales</taxon>
        <taxon>Verrucalvaceae</taxon>
        <taxon>Aphanomyces</taxon>
    </lineage>
</organism>
<name>A0A024UEH2_9STRA</name>
<dbReference type="PANTHER" id="PTHR12943:SF27">
    <property type="entry name" value="HOMOCYSTEINE-INDUCED ENDOPLASMIC RETICULUM PROTEIN, ISOFORM A"/>
    <property type="match status" value="1"/>
</dbReference>
<dbReference type="GeneID" id="20081653"/>
<accession>A0A024UEH2</accession>
<evidence type="ECO:0000256" key="2">
    <source>
        <dbReference type="ARBA" id="ARBA00022692"/>
    </source>
</evidence>
<dbReference type="VEuPathDB" id="FungiDB:H310_04603"/>
<keyword evidence="4 6" id="KW-0472">Membrane</keyword>
<dbReference type="CDD" id="cd01790">
    <property type="entry name" value="Ubl_HERP"/>
    <property type="match status" value="1"/>
</dbReference>
<dbReference type="eggNOG" id="ENOG502RYPT">
    <property type="taxonomic scope" value="Eukaryota"/>
</dbReference>
<dbReference type="Gene3D" id="3.10.20.90">
    <property type="entry name" value="Phosphatidylinositol 3-kinase Catalytic Subunit, Chain A, domain 1"/>
    <property type="match status" value="1"/>
</dbReference>
<evidence type="ECO:0000256" key="5">
    <source>
        <dbReference type="SAM" id="MobiDB-lite"/>
    </source>
</evidence>
<proteinExistence type="predicted"/>
<keyword evidence="2 6" id="KW-0812">Transmembrane</keyword>
<feature type="transmembrane region" description="Helical" evidence="6">
    <location>
        <begin position="258"/>
        <end position="278"/>
    </location>
</feature>
<dbReference type="GO" id="GO:0030968">
    <property type="term" value="P:endoplasmic reticulum unfolded protein response"/>
    <property type="evidence" value="ECO:0007669"/>
    <property type="project" value="TreeGrafter"/>
</dbReference>
<evidence type="ECO:0000256" key="4">
    <source>
        <dbReference type="ARBA" id="ARBA00023136"/>
    </source>
</evidence>
<evidence type="ECO:0000256" key="3">
    <source>
        <dbReference type="ARBA" id="ARBA00022989"/>
    </source>
</evidence>